<dbReference type="VEuPathDB" id="FungiDB:RhiirA1_537427"/>
<dbReference type="VEuPathDB" id="FungiDB:RhiirA1_479544"/>
<reference evidence="3 4" key="1">
    <citation type="submission" date="2016-04" db="EMBL/GenBank/DDBJ databases">
        <title>Genome analyses suggest a sexual origin of heterokaryosis in a supposedly ancient asexual fungus.</title>
        <authorList>
            <person name="Ropars J."/>
            <person name="Sedzielewska K."/>
            <person name="Noel J."/>
            <person name="Charron P."/>
            <person name="Farinelli L."/>
            <person name="Marton T."/>
            <person name="Kruger M."/>
            <person name="Pelin A."/>
            <person name="Brachmann A."/>
            <person name="Corradi N."/>
        </authorList>
    </citation>
    <scope>NUCLEOTIDE SEQUENCE [LARGE SCALE GENOMIC DNA]</scope>
    <source>
        <strain evidence="3 4">C2</strain>
    </source>
</reference>
<dbReference type="VEuPathDB" id="FungiDB:RhiirFUN_000536"/>
<evidence type="ECO:0000256" key="1">
    <source>
        <dbReference type="SAM" id="Coils"/>
    </source>
</evidence>
<dbReference type="EMBL" id="LLXL01004416">
    <property type="protein sequence ID" value="PKK57414.1"/>
    <property type="molecule type" value="Genomic_DNA"/>
</dbReference>
<evidence type="ECO:0000313" key="4">
    <source>
        <dbReference type="Proteomes" id="UP000233469"/>
    </source>
</evidence>
<feature type="compositionally biased region" description="Polar residues" evidence="2">
    <location>
        <begin position="435"/>
        <end position="445"/>
    </location>
</feature>
<gene>
    <name evidence="3" type="ORF">RhiirC2_858224</name>
</gene>
<evidence type="ECO:0000313" key="3">
    <source>
        <dbReference type="EMBL" id="PKK57414.1"/>
    </source>
</evidence>
<dbReference type="AlphaFoldDB" id="A0A2N1M6Z9"/>
<proteinExistence type="predicted"/>
<feature type="non-terminal residue" evidence="3">
    <location>
        <position position="631"/>
    </location>
</feature>
<dbReference type="VEuPathDB" id="FungiDB:RhiirFUN_020694"/>
<name>A0A2N1M6Z9_9GLOM</name>
<reference evidence="3 4" key="2">
    <citation type="submission" date="2017-10" db="EMBL/GenBank/DDBJ databases">
        <title>Extensive intraspecific genome diversity in a model arbuscular mycorrhizal fungus.</title>
        <authorList>
            <person name="Chen E.C.H."/>
            <person name="Morin E."/>
            <person name="Baudet D."/>
            <person name="Noel J."/>
            <person name="Ndikumana S."/>
            <person name="Charron P."/>
            <person name="St-Onge C."/>
            <person name="Giorgi J."/>
            <person name="Grigoriev I.V."/>
            <person name="Roux C."/>
            <person name="Martin F.M."/>
            <person name="Corradi N."/>
        </authorList>
    </citation>
    <scope>NUCLEOTIDE SEQUENCE [LARGE SCALE GENOMIC DNA]</scope>
    <source>
        <strain evidence="3 4">C2</strain>
    </source>
</reference>
<sequence length="631" mass="72491">MKLGPAKRLVKFAKECKDKKLRAFSSYKTKKELGEVLRKYGIDSNEITKIPPFEPEPMEIDDEDEELEQCITEIKRRMGIIGSATGRNEAVRCEYISPILYASIYIAKRITKKGITMDPQFEVVGEEASGRVDYAIKKIIDVVNEELIAITEGKQKDLVAGFMQNIMQLESSHHTNTKKRKASEAFDDEFDYLYGIVTTERIYCSKDDYHIVLNEKILKDDSELHRDVKKVMEVIVGLLKDRVEVGDSPDKKRTSLSILTRTFELFHLIYKSLSNMQSEIDSLKEANSKLLAEITELRKENVEVKAKNVKLKHALEEHEARFTDLEQRDKEITNLIAKLDDDIKEVTPQSSVSLPIEDNSNAENSSNVTQLICSESKSLEEKEDNEFIVSAYKEKVSNEIRQRRREKKLVHSCRDQELLLDSTVASPNIPHEQENIQSHSQTSNKSGEREPEGMSSDRTQSSKIKILYNQKVEQGIRHELSVFTKDDNIEKHNSFDIQIPEFSLEAILMGSNKITAQSIADLFDVAIKVGQKENLYWYCFYKAYEDLVEDYKVIKNIDDQLARTLVYNEIKLLLPDITDGNLRLKTFRAKKIYTLFTGIGIDKIKRITYGTYAISCLKDFQIQGIINSFPK</sequence>
<dbReference type="VEuPathDB" id="FungiDB:FUN_014650"/>
<accession>A0A2N1M6Z9</accession>
<evidence type="ECO:0000256" key="2">
    <source>
        <dbReference type="SAM" id="MobiDB-lite"/>
    </source>
</evidence>
<feature type="coiled-coil region" evidence="1">
    <location>
        <begin position="273"/>
        <end position="335"/>
    </location>
</feature>
<organism evidence="3 4">
    <name type="scientific">Rhizophagus irregularis</name>
    <dbReference type="NCBI Taxonomy" id="588596"/>
    <lineage>
        <taxon>Eukaryota</taxon>
        <taxon>Fungi</taxon>
        <taxon>Fungi incertae sedis</taxon>
        <taxon>Mucoromycota</taxon>
        <taxon>Glomeromycotina</taxon>
        <taxon>Glomeromycetes</taxon>
        <taxon>Glomerales</taxon>
        <taxon>Glomeraceae</taxon>
        <taxon>Rhizophagus</taxon>
    </lineage>
</organism>
<comment type="caution">
    <text evidence="3">The sequence shown here is derived from an EMBL/GenBank/DDBJ whole genome shotgun (WGS) entry which is preliminary data.</text>
</comment>
<keyword evidence="1" id="KW-0175">Coiled coil</keyword>
<protein>
    <submittedName>
        <fullName evidence="3">Uncharacterized protein</fullName>
    </submittedName>
</protein>
<dbReference type="Proteomes" id="UP000233469">
    <property type="component" value="Unassembled WGS sequence"/>
</dbReference>
<feature type="region of interest" description="Disordered" evidence="2">
    <location>
        <begin position="425"/>
        <end position="460"/>
    </location>
</feature>